<dbReference type="InterPro" id="IPR027443">
    <property type="entry name" value="IPNS-like_sf"/>
</dbReference>
<name>A0A5P1E327_ASPOF</name>
<comment type="similarity">
    <text evidence="1 5">Belongs to the iron/ascorbate-dependent oxidoreductase family.</text>
</comment>
<evidence type="ECO:0000259" key="6">
    <source>
        <dbReference type="PROSITE" id="PS51471"/>
    </source>
</evidence>
<keyword evidence="3 5" id="KW-0560">Oxidoreductase</keyword>
<dbReference type="GO" id="GO:0051213">
    <property type="term" value="F:dioxygenase activity"/>
    <property type="evidence" value="ECO:0007669"/>
    <property type="project" value="UniProtKB-ARBA"/>
</dbReference>
<evidence type="ECO:0000256" key="5">
    <source>
        <dbReference type="RuleBase" id="RU003682"/>
    </source>
</evidence>
<dbReference type="SUPFAM" id="SSF51197">
    <property type="entry name" value="Clavaminate synthase-like"/>
    <property type="match status" value="1"/>
</dbReference>
<evidence type="ECO:0000256" key="3">
    <source>
        <dbReference type="ARBA" id="ARBA00023002"/>
    </source>
</evidence>
<dbReference type="Gene3D" id="2.60.120.330">
    <property type="entry name" value="B-lactam Antibiotic, Isopenicillin N Synthase, Chain"/>
    <property type="match status" value="1"/>
</dbReference>
<reference evidence="8" key="1">
    <citation type="journal article" date="2017" name="Nat. Commun.">
        <title>The asparagus genome sheds light on the origin and evolution of a young Y chromosome.</title>
        <authorList>
            <person name="Harkess A."/>
            <person name="Zhou J."/>
            <person name="Xu C."/>
            <person name="Bowers J.E."/>
            <person name="Van der Hulst R."/>
            <person name="Ayyampalayam S."/>
            <person name="Mercati F."/>
            <person name="Riccardi P."/>
            <person name="McKain M.R."/>
            <person name="Kakrana A."/>
            <person name="Tang H."/>
            <person name="Ray J."/>
            <person name="Groenendijk J."/>
            <person name="Arikit S."/>
            <person name="Mathioni S.M."/>
            <person name="Nakano M."/>
            <person name="Shan H."/>
            <person name="Telgmann-Rauber A."/>
            <person name="Kanno A."/>
            <person name="Yue Z."/>
            <person name="Chen H."/>
            <person name="Li W."/>
            <person name="Chen Y."/>
            <person name="Xu X."/>
            <person name="Zhang Y."/>
            <person name="Luo S."/>
            <person name="Chen H."/>
            <person name="Gao J."/>
            <person name="Mao Z."/>
            <person name="Pires J.C."/>
            <person name="Luo M."/>
            <person name="Kudrna D."/>
            <person name="Wing R.A."/>
            <person name="Meyers B.C."/>
            <person name="Yi K."/>
            <person name="Kong H."/>
            <person name="Lavrijsen P."/>
            <person name="Sunseri F."/>
            <person name="Falavigna A."/>
            <person name="Ye Y."/>
            <person name="Leebens-Mack J.H."/>
            <person name="Chen G."/>
        </authorList>
    </citation>
    <scope>NUCLEOTIDE SEQUENCE [LARGE SCALE GENOMIC DNA]</scope>
    <source>
        <strain evidence="8">cv. DH0086</strain>
    </source>
</reference>
<dbReference type="FunFam" id="2.60.120.330:FF:000005">
    <property type="entry name" value="1-aminocyclopropane-1-carboxylate oxidase homolog 1"/>
    <property type="match status" value="1"/>
</dbReference>
<dbReference type="AlphaFoldDB" id="A0A5P1E327"/>
<dbReference type="Pfam" id="PF14226">
    <property type="entry name" value="DIOX_N"/>
    <property type="match status" value="1"/>
</dbReference>
<dbReference type="InterPro" id="IPR026992">
    <property type="entry name" value="DIOX_N"/>
</dbReference>
<keyword evidence="4 5" id="KW-0408">Iron</keyword>
<dbReference type="Gramene" id="ONK56950">
    <property type="protein sequence ID" value="ONK56950"/>
    <property type="gene ID" value="A4U43_C10F15010"/>
</dbReference>
<keyword evidence="8" id="KW-1185">Reference proteome</keyword>
<evidence type="ECO:0000256" key="1">
    <source>
        <dbReference type="ARBA" id="ARBA00008056"/>
    </source>
</evidence>
<evidence type="ECO:0000313" key="8">
    <source>
        <dbReference type="Proteomes" id="UP000243459"/>
    </source>
</evidence>
<gene>
    <name evidence="7" type="ORF">A4U43_C10F15010</name>
</gene>
<evidence type="ECO:0000256" key="4">
    <source>
        <dbReference type="ARBA" id="ARBA00023004"/>
    </source>
</evidence>
<feature type="domain" description="Fe2OG dioxygenase" evidence="6">
    <location>
        <begin position="239"/>
        <end position="340"/>
    </location>
</feature>
<dbReference type="InterPro" id="IPR044861">
    <property type="entry name" value="IPNS-like_FE2OG_OXY"/>
</dbReference>
<sequence length="392" mass="43718">MQASRLLSLITAPHTHTNQPNSLPLISFFNTPHPLYHLFINPKMSAYDRVAEIKAFDEAKAGVKGLIDAGITTVPRFFHDYSFTNNNANPNIAIPVINLQPEQRNRAVDEIRRASETLGFFQVVNHGVPQAAMGAMREGARRFNEEDGEVKRMYYARDPSKKVLFNSNFDLYQAPAANWRDTLFCVVAPEGPRPDELPAACREIIEEYTHHIQNLGNILFELLSEALGLSRDHLKGMECAKGLAHAINYYPPCPEPHLTLGASKHSDPGFLTVLLQDDIGGLQVLHEDQWVDVSPMPGALVINIGDLLQLVSNDKLKSVEHRVLANKAGPRISVASFFTTHLSPSSRIYGPIKELLSAESPPIYREITVKEFVMHYNSKGLDGQSALNYFKL</sequence>
<accession>A0A5P1E327</accession>
<dbReference type="GO" id="GO:0046872">
    <property type="term" value="F:metal ion binding"/>
    <property type="evidence" value="ECO:0007669"/>
    <property type="project" value="UniProtKB-KW"/>
</dbReference>
<evidence type="ECO:0000256" key="2">
    <source>
        <dbReference type="ARBA" id="ARBA00022723"/>
    </source>
</evidence>
<dbReference type="PANTHER" id="PTHR10209">
    <property type="entry name" value="OXIDOREDUCTASE, 2OG-FE II OXYGENASE FAMILY PROTEIN"/>
    <property type="match status" value="1"/>
</dbReference>
<dbReference type="InterPro" id="IPR005123">
    <property type="entry name" value="Oxoglu/Fe-dep_dioxygenase_dom"/>
</dbReference>
<dbReference type="OMA" id="REMGCAQ"/>
<dbReference type="PROSITE" id="PS51471">
    <property type="entry name" value="FE2OG_OXY"/>
    <property type="match status" value="1"/>
</dbReference>
<dbReference type="OrthoDB" id="288590at2759"/>
<keyword evidence="2 5" id="KW-0479">Metal-binding</keyword>
<dbReference type="Proteomes" id="UP000243459">
    <property type="component" value="Chromosome 10"/>
</dbReference>
<protein>
    <recommendedName>
        <fullName evidence="6">Fe2OG dioxygenase domain-containing protein</fullName>
    </recommendedName>
</protein>
<proteinExistence type="inferred from homology"/>
<dbReference type="EMBL" id="CM007390">
    <property type="protein sequence ID" value="ONK56950.1"/>
    <property type="molecule type" value="Genomic_DNA"/>
</dbReference>
<organism evidence="7 8">
    <name type="scientific">Asparagus officinalis</name>
    <name type="common">Garden asparagus</name>
    <dbReference type="NCBI Taxonomy" id="4686"/>
    <lineage>
        <taxon>Eukaryota</taxon>
        <taxon>Viridiplantae</taxon>
        <taxon>Streptophyta</taxon>
        <taxon>Embryophyta</taxon>
        <taxon>Tracheophyta</taxon>
        <taxon>Spermatophyta</taxon>
        <taxon>Magnoliopsida</taxon>
        <taxon>Liliopsida</taxon>
        <taxon>Asparagales</taxon>
        <taxon>Asparagaceae</taxon>
        <taxon>Asparagoideae</taxon>
        <taxon>Asparagus</taxon>
    </lineage>
</organism>
<evidence type="ECO:0000313" key="7">
    <source>
        <dbReference type="EMBL" id="ONK56950.1"/>
    </source>
</evidence>
<dbReference type="PANTHER" id="PTHR10209:SF859">
    <property type="entry name" value="OS03G0690500 PROTEIN"/>
    <property type="match status" value="1"/>
</dbReference>
<dbReference type="Pfam" id="PF03171">
    <property type="entry name" value="2OG-FeII_Oxy"/>
    <property type="match status" value="1"/>
</dbReference>